<evidence type="ECO:0000256" key="3">
    <source>
        <dbReference type="RuleBase" id="RU361155"/>
    </source>
</evidence>
<keyword evidence="6" id="KW-1185">Reference proteome</keyword>
<dbReference type="PANTHER" id="PTHR11783">
    <property type="entry name" value="SULFOTRANSFERASE SULT"/>
    <property type="match status" value="1"/>
</dbReference>
<dbReference type="Gene3D" id="3.40.50.300">
    <property type="entry name" value="P-loop containing nucleotide triphosphate hydrolases"/>
    <property type="match status" value="1"/>
</dbReference>
<dbReference type="Proteomes" id="UP001642483">
    <property type="component" value="Unassembled WGS sequence"/>
</dbReference>
<feature type="domain" description="Sulfotransferase" evidence="4">
    <location>
        <begin position="78"/>
        <end position="329"/>
    </location>
</feature>
<dbReference type="EMBL" id="CAWYQH010000002">
    <property type="protein sequence ID" value="CAK8673635.1"/>
    <property type="molecule type" value="Genomic_DNA"/>
</dbReference>
<protein>
    <recommendedName>
        <fullName evidence="3">Sulfotransferase</fullName>
        <ecNumber evidence="3">2.8.2.-</ecNumber>
    </recommendedName>
</protein>
<dbReference type="InterPro" id="IPR027417">
    <property type="entry name" value="P-loop_NTPase"/>
</dbReference>
<keyword evidence="2 3" id="KW-0808">Transferase</keyword>
<evidence type="ECO:0000256" key="2">
    <source>
        <dbReference type="ARBA" id="ARBA00022679"/>
    </source>
</evidence>
<evidence type="ECO:0000313" key="5">
    <source>
        <dbReference type="EMBL" id="CAK8673635.1"/>
    </source>
</evidence>
<gene>
    <name evidence="5" type="ORF">CVLEPA_LOCUS3403</name>
</gene>
<evidence type="ECO:0000313" key="6">
    <source>
        <dbReference type="Proteomes" id="UP001642483"/>
    </source>
</evidence>
<dbReference type="InterPro" id="IPR000863">
    <property type="entry name" value="Sulfotransferase_dom"/>
</dbReference>
<dbReference type="Pfam" id="PF00685">
    <property type="entry name" value="Sulfotransfer_1"/>
    <property type="match status" value="1"/>
</dbReference>
<dbReference type="SUPFAM" id="SSF52540">
    <property type="entry name" value="P-loop containing nucleoside triphosphate hydrolases"/>
    <property type="match status" value="1"/>
</dbReference>
<organism evidence="5 6">
    <name type="scientific">Clavelina lepadiformis</name>
    <name type="common">Light-bulb sea squirt</name>
    <name type="synonym">Ascidia lepadiformis</name>
    <dbReference type="NCBI Taxonomy" id="159417"/>
    <lineage>
        <taxon>Eukaryota</taxon>
        <taxon>Metazoa</taxon>
        <taxon>Chordata</taxon>
        <taxon>Tunicata</taxon>
        <taxon>Ascidiacea</taxon>
        <taxon>Aplousobranchia</taxon>
        <taxon>Clavelinidae</taxon>
        <taxon>Clavelina</taxon>
    </lineage>
</organism>
<evidence type="ECO:0000256" key="1">
    <source>
        <dbReference type="ARBA" id="ARBA00005771"/>
    </source>
</evidence>
<comment type="caution">
    <text evidence="5">The sequence shown here is derived from an EMBL/GenBank/DDBJ whole genome shotgun (WGS) entry which is preliminary data.</text>
</comment>
<reference evidence="5 6" key="1">
    <citation type="submission" date="2024-02" db="EMBL/GenBank/DDBJ databases">
        <authorList>
            <person name="Daric V."/>
            <person name="Darras S."/>
        </authorList>
    </citation>
    <scope>NUCLEOTIDE SEQUENCE [LARGE SCALE GENOMIC DNA]</scope>
</reference>
<comment type="similarity">
    <text evidence="1 3">Belongs to the sulfotransferase 1 family.</text>
</comment>
<sequence>MRFEHQLEMNDTSALYGSALSNLSEEDQKKYGEDFKSFFERAWFKDARSKVLNGYSLLAGFEPDTAQFSYNNWSPKEGDVVVAAYAKTGTSWMSELTRNILYCNDDEMLKKSKAMNFFYAYLEYGPESKYEVVNKLDIPRKVMGTHLPAPLINFDKIKKSGAKIIYIMRNPKDQAISWYYFSRSQIFAKYPPYNEWYTDDKKAFFDGYLTGQHKLFAKEGEGYLEHIKEWYPHRNDSNVMFVTFEDLKENIQREIKNVANFLDVNLSDDDVAKITERTSLDSMKKAGQEKVDTFFKVLRKGSVGKWKDYLTVSQSEFVDEKVKQVLGDTDIKFVYELKED</sequence>
<name>A0ABP0F5C2_CLALP</name>
<evidence type="ECO:0000259" key="4">
    <source>
        <dbReference type="Pfam" id="PF00685"/>
    </source>
</evidence>
<dbReference type="EC" id="2.8.2.-" evidence="3"/>
<proteinExistence type="inferred from homology"/>
<accession>A0ABP0F5C2</accession>